<feature type="compositionally biased region" description="Basic and acidic residues" evidence="1">
    <location>
        <begin position="436"/>
        <end position="453"/>
    </location>
</feature>
<name>A0ABN8PW32_9CNID</name>
<feature type="non-terminal residue" evidence="2">
    <location>
        <position position="1"/>
    </location>
</feature>
<evidence type="ECO:0008006" key="4">
    <source>
        <dbReference type="Google" id="ProtNLM"/>
    </source>
</evidence>
<comment type="caution">
    <text evidence="2">The sequence shown here is derived from an EMBL/GenBank/DDBJ whole genome shotgun (WGS) entry which is preliminary data.</text>
</comment>
<feature type="region of interest" description="Disordered" evidence="1">
    <location>
        <begin position="576"/>
        <end position="623"/>
    </location>
</feature>
<proteinExistence type="predicted"/>
<protein>
    <recommendedName>
        <fullName evidence="4">MULE transposase domain-containing protein</fullName>
    </recommendedName>
</protein>
<feature type="region of interest" description="Disordered" evidence="1">
    <location>
        <begin position="62"/>
        <end position="83"/>
    </location>
</feature>
<accession>A0ABN8PW32</accession>
<dbReference type="Proteomes" id="UP001159405">
    <property type="component" value="Unassembled WGS sequence"/>
</dbReference>
<organism evidence="2 3">
    <name type="scientific">Porites lobata</name>
    <dbReference type="NCBI Taxonomy" id="104759"/>
    <lineage>
        <taxon>Eukaryota</taxon>
        <taxon>Metazoa</taxon>
        <taxon>Cnidaria</taxon>
        <taxon>Anthozoa</taxon>
        <taxon>Hexacorallia</taxon>
        <taxon>Scleractinia</taxon>
        <taxon>Fungiina</taxon>
        <taxon>Poritidae</taxon>
        <taxon>Porites</taxon>
    </lineage>
</organism>
<feature type="non-terminal residue" evidence="2">
    <location>
        <position position="722"/>
    </location>
</feature>
<evidence type="ECO:0000313" key="2">
    <source>
        <dbReference type="EMBL" id="CAH3149717.1"/>
    </source>
</evidence>
<keyword evidence="3" id="KW-1185">Reference proteome</keyword>
<dbReference type="EMBL" id="CALNXK010000087">
    <property type="protein sequence ID" value="CAH3149717.1"/>
    <property type="molecule type" value="Genomic_DNA"/>
</dbReference>
<evidence type="ECO:0000256" key="1">
    <source>
        <dbReference type="SAM" id="MobiDB-lite"/>
    </source>
</evidence>
<feature type="compositionally biased region" description="Basic and acidic residues" evidence="1">
    <location>
        <begin position="64"/>
        <end position="75"/>
    </location>
</feature>
<gene>
    <name evidence="2" type="ORF">PLOB_00047447</name>
</gene>
<evidence type="ECO:0000313" key="3">
    <source>
        <dbReference type="Proteomes" id="UP001159405"/>
    </source>
</evidence>
<feature type="region of interest" description="Disordered" evidence="1">
    <location>
        <begin position="436"/>
        <end position="465"/>
    </location>
</feature>
<feature type="compositionally biased region" description="Basic residues" evidence="1">
    <location>
        <begin position="592"/>
        <end position="602"/>
    </location>
</feature>
<reference evidence="2 3" key="1">
    <citation type="submission" date="2022-05" db="EMBL/GenBank/DDBJ databases">
        <authorList>
            <consortium name="Genoscope - CEA"/>
            <person name="William W."/>
        </authorList>
    </citation>
    <scope>NUCLEOTIDE SEQUENCE [LARGE SCALE GENOMIC DNA]</scope>
</reference>
<sequence length="722" mass="81271">QYVFDGKAHEVTVLPHGNSKRSHASRYVRTKKSVLDDLKKISETKKPKQAFHKVDAQKGGILKAKSESDLPRNREQAQNQRRGISAKQIDSLVLILMNSKRQQLGSPENSFIREVSGPELRAVLGFNWQLRDIVRFCTNSTKFSVLGADPTFNLGRFHLTVTTYRNLMLVDRKTGKHPVMLGPMLLHQRKTFETYNFFFSKLVGLNKETASVLAFGTDGEEALIQALQRNFYHALHLRCFIHFKDNCKEQLKSMPQTVQAQFLADVFGRINGSTKEEGLVDAETDEEFIAQLESFKEVWNRREKENLPPAKALKFHDYISEKAREIMASFLKPVRRNAGLGDPPDPYYNNIPESANAIIKRAVEYEPKEMSNFITEMEGLITQQKKDCEAAVINRGPYTLVDEEKSLEIPPEKWFKMNVNQREHALQKYWKTRNQKQESEISKDDKKCQEKDQFQNSSTLSVDPEQSGLAGIPLLLLKDIFSEASKLLATEAAILPAPSLKESAFVVRNDNGARPYFVFQEANGKVVCEECERYKSAKICCHSVAVAEKCGTLEKFISWYRRSPQTITATSFLTSDTSKTVGRKGDQEKSSTQRRKGGRSKAQRSETVTTVQRAYAPPSQPLRHVQANTVSSYGASPLITLPTRPHSPATTLVHSSGLPDQPPINRRNYPSPSYGSFVIYPLSMCPPQVSTCYGCSAPLKPAGQIAPPPGDLVIVSNMLRSF</sequence>